<evidence type="ECO:0000259" key="2">
    <source>
        <dbReference type="Pfam" id="PF12158"/>
    </source>
</evidence>
<organism evidence="3 4">
    <name type="scientific">Cryptosporangium aurantiacum</name>
    <dbReference type="NCBI Taxonomy" id="134849"/>
    <lineage>
        <taxon>Bacteria</taxon>
        <taxon>Bacillati</taxon>
        <taxon>Actinomycetota</taxon>
        <taxon>Actinomycetes</taxon>
        <taxon>Cryptosporangiales</taxon>
        <taxon>Cryptosporangiaceae</taxon>
        <taxon>Cryptosporangium</taxon>
    </lineage>
</organism>
<feature type="domain" description="DUF3592" evidence="2">
    <location>
        <begin position="49"/>
        <end position="103"/>
    </location>
</feature>
<proteinExistence type="predicted"/>
<dbReference type="InterPro" id="IPR021994">
    <property type="entry name" value="DUF3592"/>
</dbReference>
<dbReference type="RefSeq" id="WP_073254182.1">
    <property type="nucleotide sequence ID" value="NZ_FRCS01000002.1"/>
</dbReference>
<dbReference type="Proteomes" id="UP000184440">
    <property type="component" value="Unassembled WGS sequence"/>
</dbReference>
<feature type="transmembrane region" description="Helical" evidence="1">
    <location>
        <begin position="114"/>
        <end position="133"/>
    </location>
</feature>
<evidence type="ECO:0000313" key="4">
    <source>
        <dbReference type="Proteomes" id="UP000184440"/>
    </source>
</evidence>
<gene>
    <name evidence="3" type="ORF">SAMN05443668_102431</name>
</gene>
<evidence type="ECO:0000313" key="3">
    <source>
        <dbReference type="EMBL" id="SHM98786.1"/>
    </source>
</evidence>
<dbReference type="OrthoDB" id="4221100at2"/>
<dbReference type="Pfam" id="PF12158">
    <property type="entry name" value="DUF3592"/>
    <property type="match status" value="1"/>
</dbReference>
<feature type="transmembrane region" description="Helical" evidence="1">
    <location>
        <begin position="6"/>
        <end position="22"/>
    </location>
</feature>
<keyword evidence="1" id="KW-0472">Membrane</keyword>
<sequence>MAGVITGSILLLFGLTMWFLGWRRGLARNTAKVRCLPAVAEILERENLTGVSGYLYHVEFTTADGQQIRTKTWPRQAGVRDAGDQMPIRYEPDKPTEAYFDHPDDIGGPPGRNVILPAAVFVFGGLFLALGSIPDL</sequence>
<evidence type="ECO:0000256" key="1">
    <source>
        <dbReference type="SAM" id="Phobius"/>
    </source>
</evidence>
<dbReference type="EMBL" id="FRCS01000002">
    <property type="protein sequence ID" value="SHM98786.1"/>
    <property type="molecule type" value="Genomic_DNA"/>
</dbReference>
<keyword evidence="1" id="KW-0812">Transmembrane</keyword>
<protein>
    <recommendedName>
        <fullName evidence="2">DUF3592 domain-containing protein</fullName>
    </recommendedName>
</protein>
<dbReference type="AlphaFoldDB" id="A0A1M7N5M0"/>
<accession>A0A1M7N5M0</accession>
<reference evidence="3 4" key="1">
    <citation type="submission" date="2016-11" db="EMBL/GenBank/DDBJ databases">
        <authorList>
            <person name="Jaros S."/>
            <person name="Januszkiewicz K."/>
            <person name="Wedrychowicz H."/>
        </authorList>
    </citation>
    <scope>NUCLEOTIDE SEQUENCE [LARGE SCALE GENOMIC DNA]</scope>
    <source>
        <strain evidence="3 4">DSM 46144</strain>
    </source>
</reference>
<keyword evidence="4" id="KW-1185">Reference proteome</keyword>
<name>A0A1M7N5M0_9ACTN</name>
<keyword evidence="1" id="KW-1133">Transmembrane helix</keyword>